<evidence type="ECO:0000313" key="4">
    <source>
        <dbReference type="Proteomes" id="UP000472265"/>
    </source>
</evidence>
<feature type="region of interest" description="Disordered" evidence="1">
    <location>
        <begin position="142"/>
        <end position="185"/>
    </location>
</feature>
<gene>
    <name evidence="3" type="primary">STXBP6</name>
    <name evidence="3" type="synonym">stxbp6l</name>
</gene>
<dbReference type="InParanoid" id="A0A671UU78"/>
<dbReference type="InterPro" id="IPR028258">
    <property type="entry name" value="Sec3-PIP2_bind"/>
</dbReference>
<dbReference type="FunFam" id="2.30.29.90:FF:000002">
    <property type="entry name" value="syntaxin-binding protein 6"/>
    <property type="match status" value="1"/>
</dbReference>
<proteinExistence type="predicted"/>
<reference evidence="3" key="1">
    <citation type="submission" date="2021-04" db="EMBL/GenBank/DDBJ databases">
        <authorList>
            <consortium name="Wellcome Sanger Institute Data Sharing"/>
        </authorList>
    </citation>
    <scope>NUCLEOTIDE SEQUENCE [LARGE SCALE GENOMIC DNA]</scope>
</reference>
<dbReference type="OMA" id="TTFICVS"/>
<dbReference type="GeneTree" id="ENSGT00940000156499"/>
<feature type="compositionally biased region" description="Basic residues" evidence="1">
    <location>
        <begin position="149"/>
        <end position="158"/>
    </location>
</feature>
<dbReference type="Pfam" id="PF15277">
    <property type="entry name" value="Sec3-PIP2_bind"/>
    <property type="match status" value="1"/>
</dbReference>
<keyword evidence="4" id="KW-1185">Reference proteome</keyword>
<feature type="domain" description="Exocyst complex component Sec3 PIP2-binding N-terminal" evidence="2">
    <location>
        <begin position="41"/>
        <end position="133"/>
    </location>
</feature>
<protein>
    <submittedName>
        <fullName evidence="3">Syntaxin binding protein 6 (amisyn), like</fullName>
    </submittedName>
</protein>
<reference evidence="3" key="3">
    <citation type="submission" date="2025-09" db="UniProtKB">
        <authorList>
            <consortium name="Ensembl"/>
        </authorList>
    </citation>
    <scope>IDENTIFICATION</scope>
</reference>
<dbReference type="SMART" id="SM01313">
    <property type="entry name" value="Sec3-PIP2_bind"/>
    <property type="match status" value="1"/>
</dbReference>
<dbReference type="SUPFAM" id="SSF58038">
    <property type="entry name" value="SNARE fusion complex"/>
    <property type="match status" value="1"/>
</dbReference>
<evidence type="ECO:0000313" key="3">
    <source>
        <dbReference type="Ensembl" id="ENSSAUP00010018007.1"/>
    </source>
</evidence>
<feature type="compositionally biased region" description="Low complexity" evidence="1">
    <location>
        <begin position="165"/>
        <end position="177"/>
    </location>
</feature>
<reference evidence="3" key="2">
    <citation type="submission" date="2025-08" db="UniProtKB">
        <authorList>
            <consortium name="Ensembl"/>
        </authorList>
    </citation>
    <scope>IDENTIFICATION</scope>
</reference>
<evidence type="ECO:0000259" key="2">
    <source>
        <dbReference type="SMART" id="SM01313"/>
    </source>
</evidence>
<dbReference type="Ensembl" id="ENSSAUT00010019029.1">
    <property type="protein sequence ID" value="ENSSAUP00010018007.1"/>
    <property type="gene ID" value="ENSSAUG00010008157.1"/>
</dbReference>
<evidence type="ECO:0000256" key="1">
    <source>
        <dbReference type="SAM" id="MobiDB-lite"/>
    </source>
</evidence>
<sequence>MNIQSAINKELFIPRDERMLVAVEVRRRKRKRMSALLPGAKGDYTTFICVSVTNTRPHQLLITKVKRFGGSSSFTRRSQWTVEQLRQVNGINPNKDSPEFDLVFDNAVDQWVASSSAEKCIFVQILYHACQTYWEGKAGSLGKAGKSGKVGRKGKPSQHAHEELGAGPSDSSPGPASKTLRARRKSYVPPRKAEFINCQSKLTGDACTMNLVIYRCKAFLNRMKNMMVTNQRSSGRGQPGQRVTGSTVGNIVQRVNVSLGERGDRLTRAEDKTVELMHKAHQFADTAHKLALKYSK</sequence>
<accession>A0A671UU78</accession>
<organism evidence="3 4">
    <name type="scientific">Sparus aurata</name>
    <name type="common">Gilthead sea bream</name>
    <dbReference type="NCBI Taxonomy" id="8175"/>
    <lineage>
        <taxon>Eukaryota</taxon>
        <taxon>Metazoa</taxon>
        <taxon>Chordata</taxon>
        <taxon>Craniata</taxon>
        <taxon>Vertebrata</taxon>
        <taxon>Euteleostomi</taxon>
        <taxon>Actinopterygii</taxon>
        <taxon>Neopterygii</taxon>
        <taxon>Teleostei</taxon>
        <taxon>Neoteleostei</taxon>
        <taxon>Acanthomorphata</taxon>
        <taxon>Eupercaria</taxon>
        <taxon>Spariformes</taxon>
        <taxon>Sparidae</taxon>
        <taxon>Sparus</taxon>
    </lineage>
</organism>
<dbReference type="Gene3D" id="1.20.5.110">
    <property type="match status" value="1"/>
</dbReference>
<dbReference type="Proteomes" id="UP000472265">
    <property type="component" value="Chromosome 22"/>
</dbReference>
<name>A0A671UU78_SPAAU</name>
<dbReference type="AlphaFoldDB" id="A0A671UU78"/>
<dbReference type="OrthoDB" id="8762682at2759"/>
<dbReference type="Gene3D" id="2.30.29.90">
    <property type="match status" value="1"/>
</dbReference>